<dbReference type="RefSeq" id="WP_098003679.1">
    <property type="nucleotide sequence ID" value="NZ_AP022563.1"/>
</dbReference>
<dbReference type="PANTHER" id="PTHR30055">
    <property type="entry name" value="HTH-TYPE TRANSCRIPTIONAL REGULATOR RUTR"/>
    <property type="match status" value="1"/>
</dbReference>
<keyword evidence="3" id="KW-0804">Transcription</keyword>
<dbReference type="GO" id="GO:0003700">
    <property type="term" value="F:DNA-binding transcription factor activity"/>
    <property type="evidence" value="ECO:0007669"/>
    <property type="project" value="TreeGrafter"/>
</dbReference>
<dbReference type="KEGG" id="mdu:MDUV_43900"/>
<keyword evidence="2" id="KW-0238">DNA-binding</keyword>
<dbReference type="Proteomes" id="UP000467006">
    <property type="component" value="Chromosome"/>
</dbReference>
<accession>A0A7I7K5V3</accession>
<reference evidence="4 5" key="1">
    <citation type="journal article" date="2019" name="Emerg. Microbes Infect.">
        <title>Comprehensive subspecies identification of 175 nontuberculous mycobacteria species based on 7547 genomic profiles.</title>
        <authorList>
            <person name="Matsumoto Y."/>
            <person name="Kinjo T."/>
            <person name="Motooka D."/>
            <person name="Nabeya D."/>
            <person name="Jung N."/>
            <person name="Uechi K."/>
            <person name="Horii T."/>
            <person name="Iida T."/>
            <person name="Fujita J."/>
            <person name="Nakamura S."/>
        </authorList>
    </citation>
    <scope>NUCLEOTIDE SEQUENCE [LARGE SCALE GENOMIC DNA]</scope>
    <source>
        <strain evidence="4 5">JCM 6396</strain>
    </source>
</reference>
<proteinExistence type="predicted"/>
<evidence type="ECO:0000256" key="3">
    <source>
        <dbReference type="ARBA" id="ARBA00023163"/>
    </source>
</evidence>
<keyword evidence="5" id="KW-1185">Reference proteome</keyword>
<dbReference type="InterPro" id="IPR050109">
    <property type="entry name" value="HTH-type_TetR-like_transc_reg"/>
</dbReference>
<name>A0A7I7K5V3_9MYCO</name>
<dbReference type="OrthoDB" id="4718919at2"/>
<evidence type="ECO:0000256" key="1">
    <source>
        <dbReference type="ARBA" id="ARBA00023015"/>
    </source>
</evidence>
<organism evidence="4 5">
    <name type="scientific">Mycolicibacterium duvalii</name>
    <dbReference type="NCBI Taxonomy" id="39688"/>
    <lineage>
        <taxon>Bacteria</taxon>
        <taxon>Bacillati</taxon>
        <taxon>Actinomycetota</taxon>
        <taxon>Actinomycetes</taxon>
        <taxon>Mycobacteriales</taxon>
        <taxon>Mycobacteriaceae</taxon>
        <taxon>Mycolicibacterium</taxon>
    </lineage>
</organism>
<dbReference type="InterPro" id="IPR001647">
    <property type="entry name" value="HTH_TetR"/>
</dbReference>
<dbReference type="GO" id="GO:0000976">
    <property type="term" value="F:transcription cis-regulatory region binding"/>
    <property type="evidence" value="ECO:0007669"/>
    <property type="project" value="TreeGrafter"/>
</dbReference>
<dbReference type="Pfam" id="PF00440">
    <property type="entry name" value="TetR_N"/>
    <property type="match status" value="1"/>
</dbReference>
<dbReference type="PANTHER" id="PTHR30055:SF234">
    <property type="entry name" value="HTH-TYPE TRANSCRIPTIONAL REGULATOR BETI"/>
    <property type="match status" value="1"/>
</dbReference>
<gene>
    <name evidence="4" type="ORF">MDUV_43900</name>
</gene>
<dbReference type="AlphaFoldDB" id="A0A7I7K5V3"/>
<evidence type="ECO:0000313" key="4">
    <source>
        <dbReference type="EMBL" id="BBX19530.1"/>
    </source>
</evidence>
<dbReference type="InterPro" id="IPR009057">
    <property type="entry name" value="Homeodomain-like_sf"/>
</dbReference>
<sequence>MARTENAMAAVSSLEVRRARREGRDLTASILDVASGLLAEASYPGVTLPAVAARCGTSVAALLRQYPTKDVLIASIYLRRLQTLPLEVDTTGDVVDRLTAQVHLVANLFADHPHLGLACNIALMRNDDPGIVPVREAVSTEIRRRIAAALGSGAWPEINNTVETVICGALLQVGAGLLGYRQMIEHVEMMLRLLLPED</sequence>
<dbReference type="Gene3D" id="1.10.357.10">
    <property type="entry name" value="Tetracycline Repressor, domain 2"/>
    <property type="match status" value="1"/>
</dbReference>
<dbReference type="EMBL" id="AP022563">
    <property type="protein sequence ID" value="BBX19530.1"/>
    <property type="molecule type" value="Genomic_DNA"/>
</dbReference>
<dbReference type="SUPFAM" id="SSF46689">
    <property type="entry name" value="Homeodomain-like"/>
    <property type="match status" value="1"/>
</dbReference>
<evidence type="ECO:0000256" key="2">
    <source>
        <dbReference type="ARBA" id="ARBA00023125"/>
    </source>
</evidence>
<protein>
    <submittedName>
        <fullName evidence="4">Uncharacterized protein</fullName>
    </submittedName>
</protein>
<evidence type="ECO:0000313" key="5">
    <source>
        <dbReference type="Proteomes" id="UP000467006"/>
    </source>
</evidence>
<keyword evidence="1" id="KW-0805">Transcription regulation</keyword>
<dbReference type="PROSITE" id="PS50977">
    <property type="entry name" value="HTH_TETR_2"/>
    <property type="match status" value="1"/>
</dbReference>